<accession>A0A5N7CHZ3</accession>
<name>A0A5N7CHZ3_PETAA</name>
<gene>
    <name evidence="1" type="ORF">BDV23DRAFT_37130</name>
</gene>
<evidence type="ECO:0000313" key="1">
    <source>
        <dbReference type="EMBL" id="KAE8393509.1"/>
    </source>
</evidence>
<sequence length="58" mass="6666">MNCETQEETCSLMGIYKGLLLKPSPLDLHEACITDKIFEFAEGYHEMDASHRRLMGNF</sequence>
<reference evidence="1" key="1">
    <citation type="submission" date="2019-04" db="EMBL/GenBank/DDBJ databases">
        <title>Friends and foes A comparative genomics studyof 23 Aspergillus species from section Flavi.</title>
        <authorList>
            <consortium name="DOE Joint Genome Institute"/>
            <person name="Kjaerbolling I."/>
            <person name="Vesth T."/>
            <person name="Frisvad J.C."/>
            <person name="Nybo J.L."/>
            <person name="Theobald S."/>
            <person name="Kildgaard S."/>
            <person name="Isbrandt T."/>
            <person name="Kuo A."/>
            <person name="Sato A."/>
            <person name="Lyhne E.K."/>
            <person name="Kogle M.E."/>
            <person name="Wiebenga A."/>
            <person name="Kun R.S."/>
            <person name="Lubbers R.J."/>
            <person name="Makela M.R."/>
            <person name="Barry K."/>
            <person name="Chovatia M."/>
            <person name="Clum A."/>
            <person name="Daum C."/>
            <person name="Haridas S."/>
            <person name="He G."/>
            <person name="LaButti K."/>
            <person name="Lipzen A."/>
            <person name="Mondo S."/>
            <person name="Riley R."/>
            <person name="Salamov A."/>
            <person name="Simmons B.A."/>
            <person name="Magnuson J.K."/>
            <person name="Henrissat B."/>
            <person name="Mortensen U.H."/>
            <person name="Larsen T.O."/>
            <person name="Devries R.P."/>
            <person name="Grigoriev I.V."/>
            <person name="Machida M."/>
            <person name="Baker S.E."/>
            <person name="Andersen M.R."/>
        </authorList>
    </citation>
    <scope>NUCLEOTIDE SEQUENCE [LARGE SCALE GENOMIC DNA]</scope>
    <source>
        <strain evidence="1">IBT 14317</strain>
    </source>
</reference>
<dbReference type="OrthoDB" id="4851849at2759"/>
<protein>
    <submittedName>
        <fullName evidence="1">Uncharacterized protein</fullName>
    </submittedName>
</protein>
<dbReference type="Proteomes" id="UP000326877">
    <property type="component" value="Unassembled WGS sequence"/>
</dbReference>
<organism evidence="1">
    <name type="scientific">Petromyces alliaceus</name>
    <name type="common">Aspergillus alliaceus</name>
    <dbReference type="NCBI Taxonomy" id="209559"/>
    <lineage>
        <taxon>Eukaryota</taxon>
        <taxon>Fungi</taxon>
        <taxon>Dikarya</taxon>
        <taxon>Ascomycota</taxon>
        <taxon>Pezizomycotina</taxon>
        <taxon>Eurotiomycetes</taxon>
        <taxon>Eurotiomycetidae</taxon>
        <taxon>Eurotiales</taxon>
        <taxon>Aspergillaceae</taxon>
        <taxon>Aspergillus</taxon>
        <taxon>Aspergillus subgen. Circumdati</taxon>
    </lineage>
</organism>
<proteinExistence type="predicted"/>
<dbReference type="AlphaFoldDB" id="A0A5N7CHZ3"/>
<dbReference type="EMBL" id="ML735229">
    <property type="protein sequence ID" value="KAE8393509.1"/>
    <property type="molecule type" value="Genomic_DNA"/>
</dbReference>